<dbReference type="PROSITE" id="PS51526">
    <property type="entry name" value="RFX_DBD"/>
    <property type="match status" value="1"/>
</dbReference>
<feature type="domain" description="RFX-type winged-helix" evidence="2">
    <location>
        <begin position="80"/>
        <end position="136"/>
    </location>
</feature>
<proteinExistence type="predicted"/>
<keyword evidence="1" id="KW-0238">DNA-binding</keyword>
<reference evidence="3" key="1">
    <citation type="journal article" date="2021" name="Evol. Appl.">
        <title>The genome of the Pyrenean desman and the effects of bottlenecks and inbreeding on the genomic landscape of an endangered species.</title>
        <authorList>
            <person name="Escoda L."/>
            <person name="Castresana J."/>
        </authorList>
    </citation>
    <scope>NUCLEOTIDE SEQUENCE</scope>
    <source>
        <strain evidence="3">IBE-C5619</strain>
    </source>
</reference>
<dbReference type="Gene3D" id="1.10.10.10">
    <property type="entry name" value="Winged helix-like DNA-binding domain superfamily/Winged helix DNA-binding domain"/>
    <property type="match status" value="1"/>
</dbReference>
<dbReference type="GO" id="GO:0000981">
    <property type="term" value="F:DNA-binding transcription factor activity, RNA polymerase II-specific"/>
    <property type="evidence" value="ECO:0007669"/>
    <property type="project" value="TreeGrafter"/>
</dbReference>
<evidence type="ECO:0000259" key="2">
    <source>
        <dbReference type="PROSITE" id="PS51526"/>
    </source>
</evidence>
<dbReference type="GO" id="GO:0000978">
    <property type="term" value="F:RNA polymerase II cis-regulatory region sequence-specific DNA binding"/>
    <property type="evidence" value="ECO:0007669"/>
    <property type="project" value="TreeGrafter"/>
</dbReference>
<evidence type="ECO:0000313" key="3">
    <source>
        <dbReference type="EMBL" id="KAG8514068.1"/>
    </source>
</evidence>
<dbReference type="PANTHER" id="PTHR12619:SF5">
    <property type="entry name" value="TRANSCRIPTION FACTOR RFX4"/>
    <property type="match status" value="1"/>
</dbReference>
<gene>
    <name evidence="3" type="ORF">J0S82_003668</name>
</gene>
<evidence type="ECO:0000313" key="4">
    <source>
        <dbReference type="Proteomes" id="UP000700334"/>
    </source>
</evidence>
<dbReference type="InterPro" id="IPR039779">
    <property type="entry name" value="RFX-like"/>
</dbReference>
<dbReference type="AlphaFoldDB" id="A0A8J6A4J6"/>
<dbReference type="InterPro" id="IPR036388">
    <property type="entry name" value="WH-like_DNA-bd_sf"/>
</dbReference>
<comment type="caution">
    <text evidence="3">The sequence shown here is derived from an EMBL/GenBank/DDBJ whole genome shotgun (WGS) entry which is preliminary data.</text>
</comment>
<name>A0A8J6A4J6_GALPY</name>
<protein>
    <submittedName>
        <fullName evidence="3">Transcription factor RFX4</fullName>
    </submittedName>
</protein>
<dbReference type="InterPro" id="IPR036390">
    <property type="entry name" value="WH_DNA-bd_sf"/>
</dbReference>
<organism evidence="3 4">
    <name type="scientific">Galemys pyrenaicus</name>
    <name type="common">Iberian desman</name>
    <name type="synonym">Pyrenean desman</name>
    <dbReference type="NCBI Taxonomy" id="202257"/>
    <lineage>
        <taxon>Eukaryota</taxon>
        <taxon>Metazoa</taxon>
        <taxon>Chordata</taxon>
        <taxon>Craniata</taxon>
        <taxon>Vertebrata</taxon>
        <taxon>Euteleostomi</taxon>
        <taxon>Mammalia</taxon>
        <taxon>Eutheria</taxon>
        <taxon>Laurasiatheria</taxon>
        <taxon>Eulipotyphla</taxon>
        <taxon>Talpidae</taxon>
        <taxon>Galemys</taxon>
    </lineage>
</organism>
<dbReference type="Pfam" id="PF02257">
    <property type="entry name" value="RFX_DNA_binding"/>
    <property type="match status" value="1"/>
</dbReference>
<keyword evidence="4" id="KW-1185">Reference proteome</keyword>
<dbReference type="InterPro" id="IPR003150">
    <property type="entry name" value="DNA-bd_RFX"/>
</dbReference>
<accession>A0A8J6A4J6</accession>
<dbReference type="OrthoDB" id="10056949at2759"/>
<evidence type="ECO:0000256" key="1">
    <source>
        <dbReference type="ARBA" id="ARBA00023125"/>
    </source>
</evidence>
<dbReference type="EMBL" id="JAGFMF010011752">
    <property type="protein sequence ID" value="KAG8514068.1"/>
    <property type="molecule type" value="Genomic_DNA"/>
</dbReference>
<sequence length="136" mass="15014">SSLFFPYQMRKKKITEPPSLTPPLLLCNGEFCLNGCPYDCVFLFVGEAGLRPQEAAGSGEHVGCAPPSSAQRPWNTWLASGIGLEENYEIAEGVCIPRSALYMHYLDFCEKNDTQPVNAASFGKWSEEIRTLYVSG</sequence>
<dbReference type="PANTHER" id="PTHR12619">
    <property type="entry name" value="RFX TRANSCRIPTION FACTOR FAMILY"/>
    <property type="match status" value="1"/>
</dbReference>
<dbReference type="SUPFAM" id="SSF46785">
    <property type="entry name" value="Winged helix' DNA-binding domain"/>
    <property type="match status" value="1"/>
</dbReference>
<dbReference type="Proteomes" id="UP000700334">
    <property type="component" value="Unassembled WGS sequence"/>
</dbReference>
<feature type="non-terminal residue" evidence="3">
    <location>
        <position position="1"/>
    </location>
</feature>